<dbReference type="AlphaFoldDB" id="A0A512C6A0"/>
<dbReference type="SUPFAM" id="SSF75005">
    <property type="entry name" value="Arabinanase/levansucrase/invertase"/>
    <property type="match status" value="2"/>
</dbReference>
<dbReference type="Gene3D" id="2.115.10.20">
    <property type="entry name" value="Glycosyl hydrolase domain, family 43"/>
    <property type="match status" value="2"/>
</dbReference>
<reference evidence="1 2" key="1">
    <citation type="submission" date="2019-07" db="EMBL/GenBank/DDBJ databases">
        <title>Whole genome shotgun sequence of Cyclobacterium qasimii NBRC 106168.</title>
        <authorList>
            <person name="Hosoyama A."/>
            <person name="Uohara A."/>
            <person name="Ohji S."/>
            <person name="Ichikawa N."/>
        </authorList>
    </citation>
    <scope>NUCLEOTIDE SEQUENCE [LARGE SCALE GENOMIC DNA]</scope>
    <source>
        <strain evidence="1 2">NBRC 106168</strain>
    </source>
</reference>
<sequence length="268" mass="30793">MVRSENGLIYSYTATSHSKDLISWSPTKIITPKDQNLNFSSPGNVIRFEDEWILSLQTYPRPGLGDKDPVMYGTSDARIFIMRSKDLENWSVPELLMVKGRDIKEADMGRMIDPYIVEDKDEKGKWWCFYKQNGVSMSYSYDLKNWKFCCNSQSGENVTVLTENEEYILFHSPHNGIGIKRSTNLEKWKDWGDLIVLGQKDWNWAKGRITAGTVINLSDNPKFGKYLMFFHGSGPKTEQEGDFDKNASIGIAWSEDLTTWGWPIKVSN</sequence>
<gene>
    <name evidence="1" type="ORF">CQA01_02140</name>
</gene>
<name>A0A512C6A0_9BACT</name>
<evidence type="ECO:0000313" key="1">
    <source>
        <dbReference type="EMBL" id="GEO19680.1"/>
    </source>
</evidence>
<organism evidence="1 2">
    <name type="scientific">Cyclobacterium qasimii</name>
    <dbReference type="NCBI Taxonomy" id="1350429"/>
    <lineage>
        <taxon>Bacteria</taxon>
        <taxon>Pseudomonadati</taxon>
        <taxon>Bacteroidota</taxon>
        <taxon>Cytophagia</taxon>
        <taxon>Cytophagales</taxon>
        <taxon>Cyclobacteriaceae</taxon>
        <taxon>Cyclobacterium</taxon>
    </lineage>
</organism>
<comment type="caution">
    <text evidence="1">The sequence shown here is derived from an EMBL/GenBank/DDBJ whole genome shotgun (WGS) entry which is preliminary data.</text>
</comment>
<protein>
    <recommendedName>
        <fullName evidence="3">Glycosyl hydrolase family 32 N-terminal domain-containing protein</fullName>
    </recommendedName>
</protein>
<dbReference type="Proteomes" id="UP000321301">
    <property type="component" value="Unassembled WGS sequence"/>
</dbReference>
<dbReference type="EMBL" id="BJYV01000001">
    <property type="protein sequence ID" value="GEO19680.1"/>
    <property type="molecule type" value="Genomic_DNA"/>
</dbReference>
<evidence type="ECO:0000313" key="2">
    <source>
        <dbReference type="Proteomes" id="UP000321301"/>
    </source>
</evidence>
<evidence type="ECO:0008006" key="3">
    <source>
        <dbReference type="Google" id="ProtNLM"/>
    </source>
</evidence>
<dbReference type="InterPro" id="IPR023296">
    <property type="entry name" value="Glyco_hydro_beta-prop_sf"/>
</dbReference>
<keyword evidence="2" id="KW-1185">Reference proteome</keyword>
<accession>A0A512C6A0</accession>
<dbReference type="RefSeq" id="WP_020889867.1">
    <property type="nucleotide sequence ID" value="NZ_BJYV01000001.1"/>
</dbReference>
<proteinExistence type="predicted"/>